<accession>A0A2D2AZ55</accession>
<evidence type="ECO:0000313" key="5">
    <source>
        <dbReference type="Proteomes" id="UP000228945"/>
    </source>
</evidence>
<evidence type="ECO:0000256" key="1">
    <source>
        <dbReference type="SAM" id="MobiDB-lite"/>
    </source>
</evidence>
<feature type="region of interest" description="Disordered" evidence="1">
    <location>
        <begin position="234"/>
        <end position="253"/>
    </location>
</feature>
<reference evidence="4 5" key="1">
    <citation type="submission" date="2017-10" db="EMBL/GenBank/DDBJ databases">
        <title>Genome sequence of Caulobacter mirabilis FWC38.</title>
        <authorList>
            <person name="Fiebig A."/>
            <person name="Crosson S."/>
        </authorList>
    </citation>
    <scope>NUCLEOTIDE SEQUENCE [LARGE SCALE GENOMIC DNA]</scope>
    <source>
        <strain evidence="4 5">FWC 38</strain>
    </source>
</reference>
<feature type="compositionally biased region" description="Low complexity" evidence="1">
    <location>
        <begin position="243"/>
        <end position="253"/>
    </location>
</feature>
<evidence type="ECO:0000313" key="4">
    <source>
        <dbReference type="EMBL" id="ATQ43274.1"/>
    </source>
</evidence>
<dbReference type="RefSeq" id="WP_099622525.1">
    <property type="nucleotide sequence ID" value="NZ_CP024201.1"/>
</dbReference>
<dbReference type="AlphaFoldDB" id="A0A2D2AZ55"/>
<keyword evidence="2" id="KW-0472">Membrane</keyword>
<evidence type="ECO:0000256" key="2">
    <source>
        <dbReference type="SAM" id="Phobius"/>
    </source>
</evidence>
<feature type="transmembrane region" description="Helical" evidence="2">
    <location>
        <begin position="20"/>
        <end position="45"/>
    </location>
</feature>
<dbReference type="EMBL" id="CP024201">
    <property type="protein sequence ID" value="ATQ43274.1"/>
    <property type="molecule type" value="Genomic_DNA"/>
</dbReference>
<dbReference type="OrthoDB" id="7173339at2"/>
<keyword evidence="5" id="KW-1185">Reference proteome</keyword>
<name>A0A2D2AZ55_9CAUL</name>
<evidence type="ECO:0000259" key="3">
    <source>
        <dbReference type="Pfam" id="PF09976"/>
    </source>
</evidence>
<keyword evidence="2" id="KW-0812">Transmembrane</keyword>
<feature type="domain" description="Ancillary SecYEG translocon subunit/Cell division coordinator CpoB TPR" evidence="3">
    <location>
        <begin position="29"/>
        <end position="195"/>
    </location>
</feature>
<organism evidence="4 5">
    <name type="scientific">Caulobacter mirabilis</name>
    <dbReference type="NCBI Taxonomy" id="69666"/>
    <lineage>
        <taxon>Bacteria</taxon>
        <taxon>Pseudomonadati</taxon>
        <taxon>Pseudomonadota</taxon>
        <taxon>Alphaproteobacteria</taxon>
        <taxon>Caulobacterales</taxon>
        <taxon>Caulobacteraceae</taxon>
        <taxon>Caulobacter</taxon>
    </lineage>
</organism>
<dbReference type="KEGG" id="cmb:CSW64_13020"/>
<dbReference type="Pfam" id="PF09976">
    <property type="entry name" value="TPR_21"/>
    <property type="match status" value="1"/>
</dbReference>
<protein>
    <recommendedName>
        <fullName evidence="3">Ancillary SecYEG translocon subunit/Cell division coordinator CpoB TPR domain-containing protein</fullName>
    </recommendedName>
</protein>
<keyword evidence="2" id="KW-1133">Transmembrane helix</keyword>
<dbReference type="InterPro" id="IPR018704">
    <property type="entry name" value="SecYEG/CpoB_TPR"/>
</dbReference>
<gene>
    <name evidence="4" type="ORF">CSW64_13020</name>
</gene>
<proteinExistence type="predicted"/>
<dbReference type="Proteomes" id="UP000228945">
    <property type="component" value="Chromosome"/>
</dbReference>
<sequence>MVDVFEEVEDQIRTERYKTLVLKVLPWAIGAAVIALAAALGYWAWTSNQTKQADKAAEQYVAALETAGKGDQAKAFTALGEVAKSSDKTYAALALLMQGGIRQEEGKTAEAVKLYDAAAAATSEPLITDLARLKSALALLDTAPYKDIEGRLTPLLEEKRPYRLQAREALAFGKLLAGRTAEARTDFSALSNVLGASEGMRQRAQAAMGLIDSGSAAALPAAVKAAIAMPEAPPQVLPPAVSPAPQVQQGPAQ</sequence>